<comment type="pathway">
    <text evidence="1">Cofactor biosynthesis; tetrahydrofolate biosynthesis; 5,6,7,8-tetrahydrofolate from 7,8-dihydrofolate: step 1/1.</text>
</comment>
<dbReference type="EMBL" id="CYZL01000020">
    <property type="protein sequence ID" value="CUO66281.1"/>
    <property type="molecule type" value="Genomic_DNA"/>
</dbReference>
<keyword evidence="5" id="KW-0521">NADP</keyword>
<dbReference type="Gene3D" id="3.40.430.10">
    <property type="entry name" value="Dihydrofolate Reductase, subunit A"/>
    <property type="match status" value="1"/>
</dbReference>
<comment type="similarity">
    <text evidence="2">Belongs to the dihydrofolate reductase family.</text>
</comment>
<evidence type="ECO:0000313" key="11">
    <source>
        <dbReference type="Proteomes" id="UP000095679"/>
    </source>
</evidence>
<evidence type="ECO:0000256" key="4">
    <source>
        <dbReference type="ARBA" id="ARBA00022563"/>
    </source>
</evidence>
<dbReference type="AlphaFoldDB" id="A0A173S7I6"/>
<dbReference type="OrthoDB" id="9804315at2"/>
<dbReference type="Proteomes" id="UP000095679">
    <property type="component" value="Unassembled WGS sequence"/>
</dbReference>
<keyword evidence="4" id="KW-0554">One-carbon metabolism</keyword>
<dbReference type="EC" id="1.5.1.3" evidence="3"/>
<evidence type="ECO:0000313" key="10">
    <source>
        <dbReference type="Proteomes" id="UP000095390"/>
    </source>
</evidence>
<dbReference type="UniPathway" id="UPA00077">
    <property type="reaction ID" value="UER00158"/>
</dbReference>
<dbReference type="GO" id="GO:0004146">
    <property type="term" value="F:dihydrofolate reductase activity"/>
    <property type="evidence" value="ECO:0007669"/>
    <property type="project" value="UniProtKB-EC"/>
</dbReference>
<dbReference type="GO" id="GO:0006730">
    <property type="term" value="P:one-carbon metabolic process"/>
    <property type="evidence" value="ECO:0007669"/>
    <property type="project" value="UniProtKB-KW"/>
</dbReference>
<dbReference type="Pfam" id="PF00186">
    <property type="entry name" value="DHFR_1"/>
    <property type="match status" value="1"/>
</dbReference>
<dbReference type="InterPro" id="IPR001796">
    <property type="entry name" value="DHFR_dom"/>
</dbReference>
<dbReference type="PANTHER" id="PTHR48069">
    <property type="entry name" value="DIHYDROFOLATE REDUCTASE"/>
    <property type="match status" value="1"/>
</dbReference>
<evidence type="ECO:0000313" key="8">
    <source>
        <dbReference type="EMBL" id="CUM86220.1"/>
    </source>
</evidence>
<evidence type="ECO:0000259" key="7">
    <source>
        <dbReference type="PROSITE" id="PS51330"/>
    </source>
</evidence>
<dbReference type="PROSITE" id="PS51330">
    <property type="entry name" value="DHFR_2"/>
    <property type="match status" value="1"/>
</dbReference>
<dbReference type="CDD" id="cd00209">
    <property type="entry name" value="DHFR"/>
    <property type="match status" value="1"/>
</dbReference>
<dbReference type="RefSeq" id="WP_005346156.1">
    <property type="nucleotide sequence ID" value="NZ_BLYK01000055.1"/>
</dbReference>
<evidence type="ECO:0000256" key="3">
    <source>
        <dbReference type="ARBA" id="ARBA00012856"/>
    </source>
</evidence>
<evidence type="ECO:0000256" key="2">
    <source>
        <dbReference type="ARBA" id="ARBA00009539"/>
    </source>
</evidence>
<proteinExistence type="inferred from homology"/>
<dbReference type="GO" id="GO:0046452">
    <property type="term" value="P:dihydrofolate metabolic process"/>
    <property type="evidence" value="ECO:0007669"/>
    <property type="project" value="TreeGrafter"/>
</dbReference>
<dbReference type="SUPFAM" id="SSF53597">
    <property type="entry name" value="Dihydrofolate reductase-like"/>
    <property type="match status" value="1"/>
</dbReference>
<protein>
    <recommendedName>
        <fullName evidence="3">dihydrofolate reductase</fullName>
        <ecNumber evidence="3">1.5.1.3</ecNumber>
    </recommendedName>
</protein>
<dbReference type="GO" id="GO:0046654">
    <property type="term" value="P:tetrahydrofolate biosynthetic process"/>
    <property type="evidence" value="ECO:0007669"/>
    <property type="project" value="UniProtKB-UniPathway"/>
</dbReference>
<evidence type="ECO:0000256" key="6">
    <source>
        <dbReference type="ARBA" id="ARBA00023002"/>
    </source>
</evidence>
<name>A0A173S7I6_9FIRM</name>
<organism evidence="8 10">
    <name type="scientific">Anaerobutyricum hallii</name>
    <dbReference type="NCBI Taxonomy" id="39488"/>
    <lineage>
        <taxon>Bacteria</taxon>
        <taxon>Bacillati</taxon>
        <taxon>Bacillota</taxon>
        <taxon>Clostridia</taxon>
        <taxon>Lachnospirales</taxon>
        <taxon>Lachnospiraceae</taxon>
        <taxon>Anaerobutyricum</taxon>
    </lineage>
</organism>
<keyword evidence="6 8" id="KW-0560">Oxidoreductase</keyword>
<dbReference type="InterPro" id="IPR012259">
    <property type="entry name" value="DHFR"/>
</dbReference>
<dbReference type="EMBL" id="CYYC01000006">
    <property type="protein sequence ID" value="CUM86220.1"/>
    <property type="molecule type" value="Genomic_DNA"/>
</dbReference>
<gene>
    <name evidence="8" type="primary">dfrD</name>
    <name evidence="9" type="ORF">ERS852450_02175</name>
    <name evidence="8" type="ORF">ERS852578_00722</name>
</gene>
<evidence type="ECO:0000256" key="5">
    <source>
        <dbReference type="ARBA" id="ARBA00022857"/>
    </source>
</evidence>
<dbReference type="InterPro" id="IPR024072">
    <property type="entry name" value="DHFR-like_dom_sf"/>
</dbReference>
<dbReference type="GO" id="GO:0050661">
    <property type="term" value="F:NADP binding"/>
    <property type="evidence" value="ECO:0007669"/>
    <property type="project" value="InterPro"/>
</dbReference>
<evidence type="ECO:0000256" key="1">
    <source>
        <dbReference type="ARBA" id="ARBA00004903"/>
    </source>
</evidence>
<feature type="domain" description="DHFR" evidence="7">
    <location>
        <begin position="1"/>
        <end position="167"/>
    </location>
</feature>
<sequence>MKLIAAADKNWAIGKDGELLVRISEDMKNFSAITTGNVIVMGRKTLESFPGGKPLPNRVNIVLTHEKDYNGKGAIVVHSEEELWEELSKYDTDSIFVTGGESIYRMLLPYCDTAYITRLDYAYEADTWMPNLDKEEHWSMVEKGEERYCFDLIYHFTTYKNERPALH</sequence>
<evidence type="ECO:0000313" key="9">
    <source>
        <dbReference type="EMBL" id="CUO66281.1"/>
    </source>
</evidence>
<dbReference type="PANTHER" id="PTHR48069:SF3">
    <property type="entry name" value="DIHYDROFOLATE REDUCTASE"/>
    <property type="match status" value="1"/>
</dbReference>
<dbReference type="GeneID" id="75048868"/>
<dbReference type="PRINTS" id="PR00070">
    <property type="entry name" value="DHFR"/>
</dbReference>
<reference evidence="10 11" key="1">
    <citation type="submission" date="2015-09" db="EMBL/GenBank/DDBJ databases">
        <authorList>
            <consortium name="Pathogen Informatics"/>
        </authorList>
    </citation>
    <scope>NUCLEOTIDE SEQUENCE [LARGE SCALE GENOMIC DNA]</scope>
    <source>
        <strain evidence="9 11">2789STDY5834835</strain>
        <strain evidence="8 10">2789STDY5834966</strain>
    </source>
</reference>
<dbReference type="Proteomes" id="UP000095390">
    <property type="component" value="Unassembled WGS sequence"/>
</dbReference>
<accession>A0A173S7I6</accession>
<dbReference type="GO" id="GO:0046655">
    <property type="term" value="P:folic acid metabolic process"/>
    <property type="evidence" value="ECO:0007669"/>
    <property type="project" value="TreeGrafter"/>
</dbReference>